<feature type="transmembrane region" description="Helical" evidence="1">
    <location>
        <begin position="107"/>
        <end position="131"/>
    </location>
</feature>
<evidence type="ECO:0000256" key="1">
    <source>
        <dbReference type="SAM" id="Phobius"/>
    </source>
</evidence>
<accession>A0A813D9E9</accession>
<comment type="caution">
    <text evidence="2">The sequence shown here is derived from an EMBL/GenBank/DDBJ whole genome shotgun (WGS) entry which is preliminary data.</text>
</comment>
<dbReference type="Proteomes" id="UP000654075">
    <property type="component" value="Unassembled WGS sequence"/>
</dbReference>
<dbReference type="OrthoDB" id="461727at2759"/>
<feature type="transmembrane region" description="Helical" evidence="1">
    <location>
        <begin position="152"/>
        <end position="174"/>
    </location>
</feature>
<proteinExistence type="predicted"/>
<dbReference type="AlphaFoldDB" id="A0A813D9E9"/>
<dbReference type="Proteomes" id="UP000626109">
    <property type="component" value="Unassembled WGS sequence"/>
</dbReference>
<evidence type="ECO:0000313" key="3">
    <source>
        <dbReference type="EMBL" id="CAE8691569.1"/>
    </source>
</evidence>
<organism evidence="2 4">
    <name type="scientific">Polarella glacialis</name>
    <name type="common">Dinoflagellate</name>
    <dbReference type="NCBI Taxonomy" id="89957"/>
    <lineage>
        <taxon>Eukaryota</taxon>
        <taxon>Sar</taxon>
        <taxon>Alveolata</taxon>
        <taxon>Dinophyceae</taxon>
        <taxon>Suessiales</taxon>
        <taxon>Suessiaceae</taxon>
        <taxon>Polarella</taxon>
    </lineage>
</organism>
<keyword evidence="1" id="KW-0472">Membrane</keyword>
<reference evidence="2" key="1">
    <citation type="submission" date="2021-02" db="EMBL/GenBank/DDBJ databases">
        <authorList>
            <person name="Dougan E. K."/>
            <person name="Rhodes N."/>
            <person name="Thang M."/>
            <person name="Chan C."/>
        </authorList>
    </citation>
    <scope>NUCLEOTIDE SEQUENCE</scope>
</reference>
<keyword evidence="4" id="KW-1185">Reference proteome</keyword>
<gene>
    <name evidence="2" type="ORF">PGLA1383_LOCUS1192</name>
    <name evidence="3" type="ORF">PGLA2088_LOCUS27475</name>
</gene>
<feature type="transmembrane region" description="Helical" evidence="1">
    <location>
        <begin position="266"/>
        <end position="284"/>
    </location>
</feature>
<feature type="transmembrane region" description="Helical" evidence="1">
    <location>
        <begin position="304"/>
        <end position="327"/>
    </location>
</feature>
<sequence length="453" mass="51954">MDETMVGWIFLLAMLILRGLQTLNCMQRCLHFFGRATPFLQWYTLTVAGLSILLIRSLADIIMYDYVAFDFLNPEKIEQKLDSICAGTDLDASACQKLKDSLLIPNWLHMLSLFAPVCGLLAFVLLLVLLFRFVKYNHQKKLEDESPSPWKLAVRLEWVIVILGMPLIFIVMAMRSLIRIWAVMTGSFWKPGVDFESMNRLELSTYQMDLELAVTVQFLAIWMFGMLCSSFLQHSKYIRSATESDNEERAATQQYRRMLAYTSIQGVYAFVVIGLLRAIFDISVTYLEENPKYQSTAEEIENTFITKVGTIFTFVTLLCMINMILISKLRDIKDNLGNANLKFLGTRLLLLIAQIQPQILSAITVGHPLHENLRPVSVKYHFEEYYDRWTFTDYQAKLAHASVLNVECLVVVLVTWFFWQLDDGQREALMKDVSGVADARESKAGDGYKLLDA</sequence>
<feature type="transmembrane region" description="Helical" evidence="1">
    <location>
        <begin position="212"/>
        <end position="232"/>
    </location>
</feature>
<dbReference type="EMBL" id="CAJNNW010027467">
    <property type="protein sequence ID" value="CAE8691569.1"/>
    <property type="molecule type" value="Genomic_DNA"/>
</dbReference>
<evidence type="ECO:0000313" key="2">
    <source>
        <dbReference type="EMBL" id="CAE8582192.1"/>
    </source>
</evidence>
<name>A0A813D9E9_POLGL</name>
<keyword evidence="1" id="KW-0812">Transmembrane</keyword>
<feature type="transmembrane region" description="Helical" evidence="1">
    <location>
        <begin position="39"/>
        <end position="59"/>
    </location>
</feature>
<evidence type="ECO:0000313" key="4">
    <source>
        <dbReference type="Proteomes" id="UP000654075"/>
    </source>
</evidence>
<protein>
    <submittedName>
        <fullName evidence="2">Uncharacterized protein</fullName>
    </submittedName>
</protein>
<dbReference type="EMBL" id="CAJNNV010000322">
    <property type="protein sequence ID" value="CAE8582192.1"/>
    <property type="molecule type" value="Genomic_DNA"/>
</dbReference>
<feature type="transmembrane region" description="Helical" evidence="1">
    <location>
        <begin position="6"/>
        <end position="27"/>
    </location>
</feature>
<keyword evidence="1" id="KW-1133">Transmembrane helix</keyword>
<feature type="transmembrane region" description="Helical" evidence="1">
    <location>
        <begin position="398"/>
        <end position="419"/>
    </location>
</feature>